<dbReference type="EMBL" id="JRWR01000003">
    <property type="protein sequence ID" value="KHD25911.1"/>
    <property type="molecule type" value="Genomic_DNA"/>
</dbReference>
<reference evidence="1" key="1">
    <citation type="submission" date="2014-10" db="EMBL/GenBank/DDBJ databases">
        <title>Genome sequencing of Vibrio caribbeanicus T14.</title>
        <authorList>
            <person name="Chan K.-G."/>
            <person name="Mohamad N.I."/>
        </authorList>
    </citation>
    <scope>NUCLEOTIDE SEQUENCE</scope>
    <source>
        <strain evidence="1">T14</strain>
    </source>
</reference>
<dbReference type="Proteomes" id="UP000030421">
    <property type="component" value="Unassembled WGS sequence"/>
</dbReference>
<evidence type="ECO:0000313" key="1">
    <source>
        <dbReference type="EMBL" id="KHD25911.1"/>
    </source>
</evidence>
<gene>
    <name evidence="1" type="ORF">NM09_03935</name>
</gene>
<comment type="caution">
    <text evidence="1">The sequence shown here is derived from an EMBL/GenBank/DDBJ whole genome shotgun (WGS) entry which is preliminary data.</text>
</comment>
<evidence type="ECO:0000313" key="2">
    <source>
        <dbReference type="Proteomes" id="UP000030421"/>
    </source>
</evidence>
<sequence length="269" mass="30871">MKKAVSFIIPIKHHENASNWSEAMEHLKSTLDSILSQTSSNWNCTIVVNAESEIPKLDERIKVCRVDYGPNDSYSQGEHSIEEFRDAVKLDKGRRVLSGLNQSEDSHFVMIVDDDDFLHFRLVEFLEKDTTSNGWYIKNGYVWESGGKLLFKTNSFNELCGTSLVMRRDFLDIVVEEDLCVDYIKSIYGSHKYQIEHFENLGLPLKPIPFFAAVYRVGHSNSHSAKKGKLLRYMLINKSLFLEPVSTLKKIFNIGFVNKSKCDTFKGLK</sequence>
<proteinExistence type="predicted"/>
<keyword evidence="2" id="KW-1185">Reference proteome</keyword>
<name>A0ACC4NZK1_9VIBR</name>
<protein>
    <submittedName>
        <fullName evidence="1">Uncharacterized protein</fullName>
    </submittedName>
</protein>
<accession>A0ACC4NZK1</accession>
<organism evidence="1 2">
    <name type="scientific">Vibrio caribbeanicus</name>
    <dbReference type="NCBI Taxonomy" id="701175"/>
    <lineage>
        <taxon>Bacteria</taxon>
        <taxon>Pseudomonadati</taxon>
        <taxon>Pseudomonadota</taxon>
        <taxon>Gammaproteobacteria</taxon>
        <taxon>Vibrionales</taxon>
        <taxon>Vibrionaceae</taxon>
        <taxon>Vibrio</taxon>
    </lineage>
</organism>